<sequence length="75" mass="8418">MTKLLDQALAAVRRLPPETQDEIARAMLTLAGDESEPEEIAPSHLPDVLESLAQAKRRRFATDTEIEAAFRRFDP</sequence>
<reference evidence="1" key="1">
    <citation type="journal article" date="2024" name="Antonie Van Leeuwenhoek">
        <title>Bradyrhizobium ontarionense sp. nov., a novel bacterial symbiont isolated from Aeschynomene indica (Indian jointvetch), harbours photosynthesis, nitrogen fixation and nitrous oxide (N2O) reductase genes.</title>
        <authorList>
            <person name="Bromfield E.S.P."/>
            <person name="Cloutier S."/>
        </authorList>
    </citation>
    <scope>NUCLEOTIDE SEQUENCE</scope>
    <source>
        <strain evidence="1">A19</strain>
    </source>
</reference>
<protein>
    <submittedName>
        <fullName evidence="1">Uncharacterized protein</fullName>
    </submittedName>
</protein>
<accession>A0ABY3RL77</accession>
<dbReference type="Proteomes" id="UP001431010">
    <property type="component" value="Chromosome"/>
</dbReference>
<evidence type="ECO:0000313" key="2">
    <source>
        <dbReference type="Proteomes" id="UP001431010"/>
    </source>
</evidence>
<dbReference type="EMBL" id="CP088156">
    <property type="protein sequence ID" value="UFZ07817.1"/>
    <property type="molecule type" value="Genomic_DNA"/>
</dbReference>
<keyword evidence="2" id="KW-1185">Reference proteome</keyword>
<organism evidence="1 2">
    <name type="scientific">Bradyrhizobium ontarionense</name>
    <dbReference type="NCBI Taxonomy" id="2898149"/>
    <lineage>
        <taxon>Bacteria</taxon>
        <taxon>Pseudomonadati</taxon>
        <taxon>Pseudomonadota</taxon>
        <taxon>Alphaproteobacteria</taxon>
        <taxon>Hyphomicrobiales</taxon>
        <taxon>Nitrobacteraceae</taxon>
        <taxon>Bradyrhizobium</taxon>
    </lineage>
</organism>
<dbReference type="RefSeq" id="WP_231327266.1">
    <property type="nucleotide sequence ID" value="NZ_CP088156.1"/>
</dbReference>
<evidence type="ECO:0000313" key="1">
    <source>
        <dbReference type="EMBL" id="UFZ07817.1"/>
    </source>
</evidence>
<gene>
    <name evidence="1" type="ORF">LQG66_16575</name>
</gene>
<proteinExistence type="predicted"/>
<name>A0ABY3RL77_9BRAD</name>